<dbReference type="PANTHER" id="PTHR10285">
    <property type="entry name" value="URIDINE KINASE"/>
    <property type="match status" value="1"/>
</dbReference>
<dbReference type="OrthoDB" id="3192509at2"/>
<dbReference type="InterPro" id="IPR003593">
    <property type="entry name" value="AAA+_ATPase"/>
</dbReference>
<evidence type="ECO:0000313" key="3">
    <source>
        <dbReference type="Proteomes" id="UP000320244"/>
    </source>
</evidence>
<dbReference type="InterPro" id="IPR003959">
    <property type="entry name" value="ATPase_AAA_core"/>
</dbReference>
<dbReference type="Pfam" id="PF00004">
    <property type="entry name" value="AAA"/>
    <property type="match status" value="1"/>
</dbReference>
<dbReference type="GO" id="GO:0016301">
    <property type="term" value="F:kinase activity"/>
    <property type="evidence" value="ECO:0007669"/>
    <property type="project" value="UniProtKB-KW"/>
</dbReference>
<dbReference type="SMART" id="SM00382">
    <property type="entry name" value="AAA"/>
    <property type="match status" value="1"/>
</dbReference>
<dbReference type="Proteomes" id="UP000320244">
    <property type="component" value="Unassembled WGS sequence"/>
</dbReference>
<dbReference type="RefSeq" id="WP_146317357.1">
    <property type="nucleotide sequence ID" value="NZ_VCQV01000019.1"/>
</dbReference>
<accession>A0A563DYZ9</accession>
<keyword evidence="2" id="KW-0808">Transferase</keyword>
<reference evidence="2 3" key="2">
    <citation type="submission" date="2019-08" db="EMBL/GenBank/DDBJ databases">
        <title>Jejuicoccus antrihumi gen. nov., sp. nov., a new member of the family Dermacoccaceae isolated from a cave.</title>
        <authorList>
            <person name="Schumann P."/>
            <person name="Kim I.S."/>
        </authorList>
    </citation>
    <scope>NUCLEOTIDE SEQUENCE [LARGE SCALE GENOMIC DNA]</scope>
    <source>
        <strain evidence="2 3">C5-26</strain>
    </source>
</reference>
<keyword evidence="3" id="KW-1185">Reference proteome</keyword>
<keyword evidence="2" id="KW-0418">Kinase</keyword>
<dbReference type="EMBL" id="VCQV01000019">
    <property type="protein sequence ID" value="TWP35425.1"/>
    <property type="molecule type" value="Genomic_DNA"/>
</dbReference>
<dbReference type="NCBIfam" id="NF006743">
    <property type="entry name" value="PRK09270.1-2"/>
    <property type="match status" value="1"/>
</dbReference>
<proteinExistence type="predicted"/>
<dbReference type="GO" id="GO:0005524">
    <property type="term" value="F:ATP binding"/>
    <property type="evidence" value="ECO:0007669"/>
    <property type="project" value="InterPro"/>
</dbReference>
<organism evidence="2 3">
    <name type="scientific">Leekyejoonella antrihumi</name>
    <dbReference type="NCBI Taxonomy" id="1660198"/>
    <lineage>
        <taxon>Bacteria</taxon>
        <taxon>Bacillati</taxon>
        <taxon>Actinomycetota</taxon>
        <taxon>Actinomycetes</taxon>
        <taxon>Micrococcales</taxon>
        <taxon>Dermacoccaceae</taxon>
        <taxon>Leekyejoonella</taxon>
    </lineage>
</organism>
<comment type="caution">
    <text evidence="2">The sequence shown here is derived from an EMBL/GenBank/DDBJ whole genome shotgun (WGS) entry which is preliminary data.</text>
</comment>
<dbReference type="AlphaFoldDB" id="A0A563DYZ9"/>
<dbReference type="SUPFAM" id="SSF52540">
    <property type="entry name" value="P-loop containing nucleoside triphosphate hydrolases"/>
    <property type="match status" value="1"/>
</dbReference>
<dbReference type="InterPro" id="IPR027417">
    <property type="entry name" value="P-loop_NTPase"/>
</dbReference>
<gene>
    <name evidence="2" type="ORF">FGL98_13690</name>
</gene>
<reference evidence="2 3" key="1">
    <citation type="submission" date="2019-05" db="EMBL/GenBank/DDBJ databases">
        <authorList>
            <person name="Lee S.D."/>
        </authorList>
    </citation>
    <scope>NUCLEOTIDE SEQUENCE [LARGE SCALE GENOMIC DNA]</scope>
    <source>
        <strain evidence="2 3">C5-26</strain>
    </source>
</reference>
<dbReference type="GO" id="GO:0016887">
    <property type="term" value="F:ATP hydrolysis activity"/>
    <property type="evidence" value="ECO:0007669"/>
    <property type="project" value="InterPro"/>
</dbReference>
<sequence length="230" mass="24688">MSGHHRQGITSSTLTDLVDRARRLIVPGERRLLGIAGPPGVGKSTLAAALCGELGADAVRVPLDGFHLANEVLADLGLTSRKGAPETFDASGFRALLIRLRAQDEPIVYAPEFHREIEQAVSGALPIPRDAPLIVVEGNYLLLNSGPWQGIRDLLDDVWYLTLADDTRLDRLIHRHQLHGRSAVDAKAWTFGNDERNAAVVEASAIRADLVVSLSPNASGEASSGNPEES</sequence>
<dbReference type="Gene3D" id="3.40.50.300">
    <property type="entry name" value="P-loop containing nucleotide triphosphate hydrolases"/>
    <property type="match status" value="2"/>
</dbReference>
<protein>
    <submittedName>
        <fullName evidence="2">Nucleoside/nucleotide kinase family protein</fullName>
    </submittedName>
</protein>
<feature type="domain" description="AAA+ ATPase" evidence="1">
    <location>
        <begin position="29"/>
        <end position="179"/>
    </location>
</feature>
<evidence type="ECO:0000259" key="1">
    <source>
        <dbReference type="SMART" id="SM00382"/>
    </source>
</evidence>
<evidence type="ECO:0000313" key="2">
    <source>
        <dbReference type="EMBL" id="TWP35425.1"/>
    </source>
</evidence>
<name>A0A563DYZ9_9MICO</name>